<evidence type="ECO:0000313" key="2">
    <source>
        <dbReference type="EMBL" id="ESR25958.1"/>
    </source>
</evidence>
<keyword evidence="3" id="KW-1185">Reference proteome</keyword>
<name>V4TJ57_9HYPH</name>
<evidence type="ECO:0000313" key="3">
    <source>
        <dbReference type="Proteomes" id="UP000017819"/>
    </source>
</evidence>
<comment type="caution">
    <text evidence="2">The sequence shown here is derived from an EMBL/GenBank/DDBJ whole genome shotgun (WGS) entry which is preliminary data.</text>
</comment>
<dbReference type="Proteomes" id="UP000017819">
    <property type="component" value="Unassembled WGS sequence"/>
</dbReference>
<evidence type="ECO:0000256" key="1">
    <source>
        <dbReference type="SAM" id="MobiDB-lite"/>
    </source>
</evidence>
<reference evidence="2 3" key="1">
    <citation type="journal article" date="2014" name="Genome Announc.">
        <title>Draft Genome Sequence of Lutibaculum baratangense Strain AMV1T, Isolated from a Mud Volcano in Andamans, India.</title>
        <authorList>
            <person name="Singh A."/>
            <person name="Sreenivas A."/>
            <person name="Sathyanarayana Reddy G."/>
            <person name="Pinnaka A.K."/>
            <person name="Shivaji S."/>
        </authorList>
    </citation>
    <scope>NUCLEOTIDE SEQUENCE [LARGE SCALE GENOMIC DNA]</scope>
    <source>
        <strain evidence="2 3">AMV1</strain>
    </source>
</reference>
<protein>
    <submittedName>
        <fullName evidence="2">Uncharacterized protein</fullName>
    </submittedName>
</protein>
<proteinExistence type="predicted"/>
<feature type="compositionally biased region" description="Acidic residues" evidence="1">
    <location>
        <begin position="47"/>
        <end position="60"/>
    </location>
</feature>
<accession>V4TJ57</accession>
<dbReference type="RefSeq" id="WP_023431438.1">
    <property type="nucleotide sequence ID" value="NZ_AWXZ01000017.1"/>
</dbReference>
<organism evidence="2 3">
    <name type="scientific">Lutibaculum baratangense AMV1</name>
    <dbReference type="NCBI Taxonomy" id="631454"/>
    <lineage>
        <taxon>Bacteria</taxon>
        <taxon>Pseudomonadati</taxon>
        <taxon>Pseudomonadota</taxon>
        <taxon>Alphaproteobacteria</taxon>
        <taxon>Hyphomicrobiales</taxon>
        <taxon>Tepidamorphaceae</taxon>
        <taxon>Lutibaculum</taxon>
    </lineage>
</organism>
<dbReference type="EMBL" id="AWXZ01000017">
    <property type="protein sequence ID" value="ESR25958.1"/>
    <property type="molecule type" value="Genomic_DNA"/>
</dbReference>
<sequence length="272" mass="29819">MIWGRRKGVREAARQAARARPAPPVDWRPPLSRRFGIDGTRSASEIDAVEPDEPSAEDESDTVRARTALHLPLWRLDIDEVRLLLELGLETPSVFRLALLMLEEAPFEETGGEALLVSAAGSLRWDYDPVAGKARTRDEESRYRGEALATLMQAHSPATSRQFEILAAAAAAVAPPKRFAETRASLSVRQSGGRVSVLPRREAGTPGAEETPAVRVLLVGRRDESRLWAVAVYDGRPFARFGSFIGEGVAGAQRRMEAVYGIPSDSWTSFET</sequence>
<gene>
    <name evidence="2" type="ORF">N177_1293</name>
</gene>
<dbReference type="AlphaFoldDB" id="V4TJ57"/>
<feature type="region of interest" description="Disordered" evidence="1">
    <location>
        <begin position="1"/>
        <end position="62"/>
    </location>
</feature>